<evidence type="ECO:0000313" key="1">
    <source>
        <dbReference type="EMBL" id="MBT1688142.1"/>
    </source>
</evidence>
<keyword evidence="2" id="KW-1185">Reference proteome</keyword>
<proteinExistence type="predicted"/>
<gene>
    <name evidence="1" type="ORF">KK078_16345</name>
</gene>
<dbReference type="Proteomes" id="UP001319180">
    <property type="component" value="Unassembled WGS sequence"/>
</dbReference>
<dbReference type="AlphaFoldDB" id="A0AAP2DAV2"/>
<name>A0AAP2DAV2_9BACT</name>
<reference evidence="1 2" key="1">
    <citation type="submission" date="2021-05" db="EMBL/GenBank/DDBJ databases">
        <title>A Polyphasic approach of four new species of the genus Ohtaekwangia: Ohtaekwangia histidinii sp. nov., Ohtaekwangia cretensis sp. nov., Ohtaekwangia indiensis sp. nov., Ohtaekwangia reichenbachii sp. nov. from diverse environment.</title>
        <authorList>
            <person name="Octaviana S."/>
        </authorList>
    </citation>
    <scope>NUCLEOTIDE SEQUENCE [LARGE SCALE GENOMIC DNA]</scope>
    <source>
        <strain evidence="1 2">PWU37</strain>
    </source>
</reference>
<protein>
    <submittedName>
        <fullName evidence="1">Uncharacterized protein</fullName>
    </submittedName>
</protein>
<organism evidence="1 2">
    <name type="scientific">Dawidia soli</name>
    <dbReference type="NCBI Taxonomy" id="2782352"/>
    <lineage>
        <taxon>Bacteria</taxon>
        <taxon>Pseudomonadati</taxon>
        <taxon>Bacteroidota</taxon>
        <taxon>Cytophagia</taxon>
        <taxon>Cytophagales</taxon>
        <taxon>Chryseotaleaceae</taxon>
        <taxon>Dawidia</taxon>
    </lineage>
</organism>
<sequence length="193" mass="21847">MAVVVGNSPLKDLSGSIDELVFKKYKDKTVVTRKPTRKRKKNSPLQQLRCDRFKDASRHARTILRDPAKREHYRKLAIKLKKHCAYNVIISEYMLSVDMETKTVKSSGKGKTRIVLSATKKAFKVKQVEMKITSPAGKPLATGLARQINSTDWVYTPDIPLPQTGTLVVTATDALDQITLKIFRFDGSTWREL</sequence>
<dbReference type="RefSeq" id="WP_254091369.1">
    <property type="nucleotide sequence ID" value="NZ_JAHESC010000023.1"/>
</dbReference>
<dbReference type="EMBL" id="JAHESC010000023">
    <property type="protein sequence ID" value="MBT1688142.1"/>
    <property type="molecule type" value="Genomic_DNA"/>
</dbReference>
<evidence type="ECO:0000313" key="2">
    <source>
        <dbReference type="Proteomes" id="UP001319180"/>
    </source>
</evidence>
<accession>A0AAP2DAV2</accession>
<comment type="caution">
    <text evidence="1">The sequence shown here is derived from an EMBL/GenBank/DDBJ whole genome shotgun (WGS) entry which is preliminary data.</text>
</comment>